<evidence type="ECO:0000313" key="2">
    <source>
        <dbReference type="EMBL" id="ATZ49304.1"/>
    </source>
</evidence>
<reference evidence="2 3" key="3">
    <citation type="journal article" date="2017" name="Mol. Plant Pathol.">
        <title>A gapless genome sequence of the fungus Botrytis cinerea.</title>
        <authorList>
            <person name="Van Kan J.A."/>
            <person name="Stassen J.H."/>
            <person name="Mosbach A."/>
            <person name="Van Der Lee T.A."/>
            <person name="Faino L."/>
            <person name="Farmer A.D."/>
            <person name="Papasotiriou D.G."/>
            <person name="Zhou S."/>
            <person name="Seidl M.F."/>
            <person name="Cottam E."/>
            <person name="Edel D."/>
            <person name="Hahn M."/>
            <person name="Schwartz D.C."/>
            <person name="Dietrich R.A."/>
            <person name="Widdison S."/>
            <person name="Scalliet G."/>
        </authorList>
    </citation>
    <scope>NUCLEOTIDE SEQUENCE [LARGE SCALE GENOMIC DNA]</scope>
    <source>
        <strain evidence="2 3">B05.10</strain>
    </source>
</reference>
<dbReference type="Pfam" id="PF20150">
    <property type="entry name" value="2EXR"/>
    <property type="match status" value="1"/>
</dbReference>
<dbReference type="PANTHER" id="PTHR35910:SF6">
    <property type="entry name" value="2EXR DOMAIN-CONTAINING PROTEIN"/>
    <property type="match status" value="1"/>
</dbReference>
<name>A0A384JG83_BOTFB</name>
<protein>
    <recommendedName>
        <fullName evidence="1">2EXR domain-containing protein</fullName>
    </recommendedName>
</protein>
<dbReference type="PANTHER" id="PTHR35910">
    <property type="entry name" value="2EXR DOMAIN-CONTAINING PROTEIN"/>
    <property type="match status" value="1"/>
</dbReference>
<dbReference type="InterPro" id="IPR045518">
    <property type="entry name" value="2EXR"/>
</dbReference>
<dbReference type="GeneID" id="5438207"/>
<keyword evidence="3" id="KW-1185">Reference proteome</keyword>
<reference evidence="2 3" key="2">
    <citation type="journal article" date="2012" name="Eukaryot. Cell">
        <title>Genome update of Botrytis cinerea strains B05.10 and T4.</title>
        <authorList>
            <person name="Staats M."/>
            <person name="van Kan J.A."/>
        </authorList>
    </citation>
    <scope>NUCLEOTIDE SEQUENCE [LARGE SCALE GENOMIC DNA]</scope>
    <source>
        <strain evidence="2 3">B05.10</strain>
    </source>
</reference>
<proteinExistence type="predicted"/>
<evidence type="ECO:0000313" key="3">
    <source>
        <dbReference type="Proteomes" id="UP000001798"/>
    </source>
</evidence>
<dbReference type="RefSeq" id="XP_024548391.1">
    <property type="nucleotide sequence ID" value="XM_024692612.1"/>
</dbReference>
<dbReference type="EMBL" id="CP009808">
    <property type="protein sequence ID" value="ATZ49304.1"/>
    <property type="molecule type" value="Genomic_DNA"/>
</dbReference>
<dbReference type="VEuPathDB" id="FungiDB:Bcin04g04720"/>
<accession>A0A384JG83</accession>
<gene>
    <name evidence="2" type="ORF">BCIN_04g04720</name>
</gene>
<dbReference type="OrthoDB" id="3557569at2759"/>
<reference evidence="2 3" key="1">
    <citation type="journal article" date="2011" name="PLoS Genet.">
        <title>Genomic analysis of the necrotrophic fungal pathogens Sclerotinia sclerotiorum and Botrytis cinerea.</title>
        <authorList>
            <person name="Amselem J."/>
            <person name="Cuomo C.A."/>
            <person name="van Kan J.A."/>
            <person name="Viaud M."/>
            <person name="Benito E.P."/>
            <person name="Couloux A."/>
            <person name="Coutinho P.M."/>
            <person name="de Vries R.P."/>
            <person name="Dyer P.S."/>
            <person name="Fillinger S."/>
            <person name="Fournier E."/>
            <person name="Gout L."/>
            <person name="Hahn M."/>
            <person name="Kohn L."/>
            <person name="Lapalu N."/>
            <person name="Plummer K.M."/>
            <person name="Pradier J.M."/>
            <person name="Quevillon E."/>
            <person name="Sharon A."/>
            <person name="Simon A."/>
            <person name="ten Have A."/>
            <person name="Tudzynski B."/>
            <person name="Tudzynski P."/>
            <person name="Wincker P."/>
            <person name="Andrew M."/>
            <person name="Anthouard V."/>
            <person name="Beever R.E."/>
            <person name="Beffa R."/>
            <person name="Benoit I."/>
            <person name="Bouzid O."/>
            <person name="Brault B."/>
            <person name="Chen Z."/>
            <person name="Choquer M."/>
            <person name="Collemare J."/>
            <person name="Cotton P."/>
            <person name="Danchin E.G."/>
            <person name="Da Silva C."/>
            <person name="Gautier A."/>
            <person name="Giraud C."/>
            <person name="Giraud T."/>
            <person name="Gonzalez C."/>
            <person name="Grossetete S."/>
            <person name="Guldener U."/>
            <person name="Henrissat B."/>
            <person name="Howlett B.J."/>
            <person name="Kodira C."/>
            <person name="Kretschmer M."/>
            <person name="Lappartient A."/>
            <person name="Leroch M."/>
            <person name="Levis C."/>
            <person name="Mauceli E."/>
            <person name="Neuveglise C."/>
            <person name="Oeser B."/>
            <person name="Pearson M."/>
            <person name="Poulain J."/>
            <person name="Poussereau N."/>
            <person name="Quesneville H."/>
            <person name="Rascle C."/>
            <person name="Schumacher J."/>
            <person name="Segurens B."/>
            <person name="Sexton A."/>
            <person name="Silva E."/>
            <person name="Sirven C."/>
            <person name="Soanes D.M."/>
            <person name="Talbot N.J."/>
            <person name="Templeton M."/>
            <person name="Yandava C."/>
            <person name="Yarden O."/>
            <person name="Zeng Q."/>
            <person name="Rollins J.A."/>
            <person name="Lebrun M.H."/>
            <person name="Dickman M."/>
        </authorList>
    </citation>
    <scope>NUCLEOTIDE SEQUENCE [LARGE SCALE GENOMIC DNA]</scope>
    <source>
        <strain evidence="2 3">B05.10</strain>
    </source>
</reference>
<dbReference type="Proteomes" id="UP000001798">
    <property type="component" value="Chromosome 4"/>
</dbReference>
<feature type="domain" description="2EXR" evidence="1">
    <location>
        <begin position="45"/>
        <end position="130"/>
    </location>
</feature>
<dbReference type="AlphaFoldDB" id="A0A384JG83"/>
<organism evidence="2 3">
    <name type="scientific">Botryotinia fuckeliana (strain B05.10)</name>
    <name type="common">Noble rot fungus</name>
    <name type="synonym">Botrytis cinerea</name>
    <dbReference type="NCBI Taxonomy" id="332648"/>
    <lineage>
        <taxon>Eukaryota</taxon>
        <taxon>Fungi</taxon>
        <taxon>Dikarya</taxon>
        <taxon>Ascomycota</taxon>
        <taxon>Pezizomycotina</taxon>
        <taxon>Leotiomycetes</taxon>
        <taxon>Helotiales</taxon>
        <taxon>Sclerotiniaceae</taxon>
        <taxon>Botrytis</taxon>
    </lineage>
</organism>
<dbReference type="KEGG" id="bfu:BCIN_04g04720"/>
<evidence type="ECO:0000259" key="1">
    <source>
        <dbReference type="Pfam" id="PF20150"/>
    </source>
</evidence>
<sequence>MHPQTFDLLRMETSLRKMQLFEPHDPVVIGVDHNLDPYFKSQHSFCLFPRFPPELQLMIWAAAADDRQIVRIKPCAEDGSGEEGFRGDYTMPVALRVCRDSRKEALKRYTVIFKGILRNPIYFNYQQDYLSLVGSSAHEHFQILSGEDHIISEEIQKVENVFSMIAGCGSGESEEDVLTEILGIWDGIKRLVIAERSPTWWGTFKEIWSDKEVKRLARDAKADRIREGTATPEFPQVRIVKFDDVLDAVARGEQQSMSSTNATLSFFDSIFEADSTYNIKKQSKKALESA</sequence>